<comment type="caution">
    <text evidence="10">The sequence shown here is derived from an EMBL/GenBank/DDBJ whole genome shotgun (WGS) entry which is preliminary data.</text>
</comment>
<comment type="subcellular location">
    <subcellularLocation>
        <location evidence="5 6">Cytoplasm</location>
    </subcellularLocation>
</comment>
<comment type="catalytic activity">
    <reaction evidence="5 6">
        <text>Exonucleolytic cleavage in either 5'- to 3'- or 3'- to 5'-direction to yield nucleoside 5'-phosphates.</text>
        <dbReference type="EC" id="3.1.11.6"/>
    </reaction>
</comment>
<comment type="subunit">
    <text evidence="5">Heterooligomer composed of large and small subunits.</text>
</comment>
<evidence type="ECO:0000256" key="2">
    <source>
        <dbReference type="ARBA" id="ARBA00022722"/>
    </source>
</evidence>
<dbReference type="Pfam" id="PF02601">
    <property type="entry name" value="Exonuc_VII_L"/>
    <property type="match status" value="1"/>
</dbReference>
<evidence type="ECO:0000259" key="8">
    <source>
        <dbReference type="Pfam" id="PF02601"/>
    </source>
</evidence>
<keyword evidence="1 5" id="KW-0963">Cytoplasm</keyword>
<evidence type="ECO:0000259" key="9">
    <source>
        <dbReference type="Pfam" id="PF13742"/>
    </source>
</evidence>
<feature type="domain" description="Exonuclease VII large subunit C-terminal" evidence="8">
    <location>
        <begin position="154"/>
        <end position="469"/>
    </location>
</feature>
<keyword evidence="11" id="KW-1185">Reference proteome</keyword>
<dbReference type="PANTHER" id="PTHR30008:SF0">
    <property type="entry name" value="EXODEOXYRIBONUCLEASE 7 LARGE SUBUNIT"/>
    <property type="match status" value="1"/>
</dbReference>
<evidence type="ECO:0000256" key="7">
    <source>
        <dbReference type="SAM" id="Coils"/>
    </source>
</evidence>
<feature type="coiled-coil region" evidence="7">
    <location>
        <begin position="382"/>
        <end position="409"/>
    </location>
</feature>
<dbReference type="InterPro" id="IPR025824">
    <property type="entry name" value="OB-fold_nuc-bd_dom"/>
</dbReference>
<dbReference type="InterPro" id="IPR020579">
    <property type="entry name" value="Exonuc_VII_lsu_C"/>
</dbReference>
<dbReference type="HAMAP" id="MF_00378">
    <property type="entry name" value="Exonuc_7_L"/>
    <property type="match status" value="1"/>
</dbReference>
<evidence type="ECO:0000256" key="5">
    <source>
        <dbReference type="HAMAP-Rule" id="MF_00378"/>
    </source>
</evidence>
<dbReference type="CDD" id="cd04489">
    <property type="entry name" value="ExoVII_LU_OBF"/>
    <property type="match status" value="1"/>
</dbReference>
<sequence>MRRCPVASFALVHPVRHLILQEVEGSSLDIQHPEYLTVKALTKYIKRKFDADPHLEQVYVKGEISNFKKHSSGHMYFTLKDEDARIMAVMFARNASGMKFIPENGMNVLLRGSISVYEMSGQYQIYVQEMQPDGIGELFLAFEQLKEKLGKEGLFSRESKKPIPAFPKVIGIITSPTGAAIRDIITTIKRRYPMGQILVIPALVQGKLASKTIAEAIQKANAGNVADVLIVGRGGGSIEELWAFNEEVVARAIFGSRIPVISAVGHETDVTIADFVADLRAATPTAAAELAVPHIEDLLEQLLQRKARLYQAMGAIIKTRRNQLNYMEQSYILRNPHKLYEQKWEQLDRMKETLQTAHNHIIVQKKNRYAELSSRLARSHPSALVEMNKERAERAEKRLQQEVHAVIKSKITEFMGKTATLDALNPLSILRRGFNVAHTEEGKLIKSVHQGEIGDKLVLTLVDGKLNCTIDNKEEGAKE</sequence>
<evidence type="ECO:0000256" key="1">
    <source>
        <dbReference type="ARBA" id="ARBA00022490"/>
    </source>
</evidence>
<evidence type="ECO:0000256" key="6">
    <source>
        <dbReference type="RuleBase" id="RU004355"/>
    </source>
</evidence>
<organism evidence="10 11">
    <name type="scientific">Bacillus norwichensis</name>
    <dbReference type="NCBI Taxonomy" id="2762217"/>
    <lineage>
        <taxon>Bacteria</taxon>
        <taxon>Bacillati</taxon>
        <taxon>Bacillota</taxon>
        <taxon>Bacilli</taxon>
        <taxon>Bacillales</taxon>
        <taxon>Bacillaceae</taxon>
        <taxon>Bacillus</taxon>
    </lineage>
</organism>
<dbReference type="NCBIfam" id="TIGR00237">
    <property type="entry name" value="xseA"/>
    <property type="match status" value="1"/>
</dbReference>
<keyword evidence="7" id="KW-0175">Coiled coil</keyword>
<proteinExistence type="inferred from homology"/>
<evidence type="ECO:0000313" key="10">
    <source>
        <dbReference type="EMBL" id="MBD8003527.1"/>
    </source>
</evidence>
<keyword evidence="4 5" id="KW-0269">Exonuclease</keyword>
<reference evidence="10 11" key="1">
    <citation type="submission" date="2020-08" db="EMBL/GenBank/DDBJ databases">
        <title>A Genomic Blueprint of the Chicken Gut Microbiome.</title>
        <authorList>
            <person name="Gilroy R."/>
            <person name="Ravi A."/>
            <person name="Getino M."/>
            <person name="Pursley I."/>
            <person name="Horton D.L."/>
            <person name="Alikhan N.-F."/>
            <person name="Baker D."/>
            <person name="Gharbi K."/>
            <person name="Hall N."/>
            <person name="Watson M."/>
            <person name="Adriaenssens E.M."/>
            <person name="Foster-Nyarko E."/>
            <person name="Jarju S."/>
            <person name="Secka A."/>
            <person name="Antonio M."/>
            <person name="Oren A."/>
            <person name="Chaudhuri R."/>
            <person name="La Ragione R.M."/>
            <person name="Hildebrand F."/>
            <person name="Pallen M.J."/>
        </authorList>
    </citation>
    <scope>NUCLEOTIDE SEQUENCE [LARGE SCALE GENOMIC DNA]</scope>
    <source>
        <strain evidence="10 11">Sa1BUA2</strain>
    </source>
</reference>
<keyword evidence="2 5" id="KW-0540">Nuclease</keyword>
<comment type="function">
    <text evidence="5">Bidirectionally degrades single-stranded DNA into large acid-insoluble oligonucleotides, which are then degraded further into small acid-soluble oligonucleotides.</text>
</comment>
<dbReference type="Pfam" id="PF13742">
    <property type="entry name" value="tRNA_anti_2"/>
    <property type="match status" value="1"/>
</dbReference>
<feature type="domain" description="OB-fold nucleic acid binding" evidence="9">
    <location>
        <begin position="36"/>
        <end position="131"/>
    </location>
</feature>
<evidence type="ECO:0000256" key="3">
    <source>
        <dbReference type="ARBA" id="ARBA00022801"/>
    </source>
</evidence>
<keyword evidence="3 5" id="KW-0378">Hydrolase</keyword>
<evidence type="ECO:0000256" key="4">
    <source>
        <dbReference type="ARBA" id="ARBA00022839"/>
    </source>
</evidence>
<dbReference type="EMBL" id="JACSPV010000001">
    <property type="protein sequence ID" value="MBD8003527.1"/>
    <property type="molecule type" value="Genomic_DNA"/>
</dbReference>
<dbReference type="PANTHER" id="PTHR30008">
    <property type="entry name" value="EXODEOXYRIBONUCLEASE 7 LARGE SUBUNIT"/>
    <property type="match status" value="1"/>
</dbReference>
<name>A0ABR8VFG7_9BACI</name>
<dbReference type="Proteomes" id="UP000648182">
    <property type="component" value="Unassembled WGS sequence"/>
</dbReference>
<evidence type="ECO:0000313" key="11">
    <source>
        <dbReference type="Proteomes" id="UP000648182"/>
    </source>
</evidence>
<accession>A0ABR8VFG7</accession>
<dbReference type="InterPro" id="IPR003753">
    <property type="entry name" value="Exonuc_VII_L"/>
</dbReference>
<dbReference type="GO" id="GO:0008855">
    <property type="term" value="F:exodeoxyribonuclease VII activity"/>
    <property type="evidence" value="ECO:0007669"/>
    <property type="project" value="UniProtKB-EC"/>
</dbReference>
<gene>
    <name evidence="5" type="primary">xseA</name>
    <name evidence="10" type="ORF">H9631_00375</name>
</gene>
<protein>
    <recommendedName>
        <fullName evidence="5">Exodeoxyribonuclease 7 large subunit</fullName>
        <ecNumber evidence="5">3.1.11.6</ecNumber>
    </recommendedName>
    <alternativeName>
        <fullName evidence="5">Exodeoxyribonuclease VII large subunit</fullName>
        <shortName evidence="5">Exonuclease VII large subunit</shortName>
    </alternativeName>
</protein>
<comment type="similarity">
    <text evidence="5 6">Belongs to the XseA family.</text>
</comment>
<dbReference type="EC" id="3.1.11.6" evidence="5"/>